<dbReference type="EMBL" id="JASHID010000002">
    <property type="protein sequence ID" value="MDI9863152.1"/>
    <property type="molecule type" value="Genomic_DNA"/>
</dbReference>
<accession>A0ABT6YHS9</accession>
<proteinExistence type="inferred from homology"/>
<dbReference type="InterPro" id="IPR035905">
    <property type="entry name" value="Barstar-like_sf"/>
</dbReference>
<dbReference type="RefSeq" id="WP_283330075.1">
    <property type="nucleotide sequence ID" value="NZ_JASHIC010000040.1"/>
</dbReference>
<dbReference type="Proteomes" id="UP001236569">
    <property type="component" value="Unassembled WGS sequence"/>
</dbReference>
<evidence type="ECO:0000313" key="3">
    <source>
        <dbReference type="EMBL" id="MDI9863152.1"/>
    </source>
</evidence>
<evidence type="ECO:0000259" key="2">
    <source>
        <dbReference type="Pfam" id="PF01337"/>
    </source>
</evidence>
<protein>
    <submittedName>
        <fullName evidence="3">Barstar family protein</fullName>
    </submittedName>
</protein>
<dbReference type="Gene3D" id="3.30.370.10">
    <property type="entry name" value="Barstar-like"/>
    <property type="match status" value="1"/>
</dbReference>
<comment type="caution">
    <text evidence="3">The sequence shown here is derived from an EMBL/GenBank/DDBJ whole genome shotgun (WGS) entry which is preliminary data.</text>
</comment>
<reference evidence="3 4" key="1">
    <citation type="submission" date="2023-05" db="EMBL/GenBank/DDBJ databases">
        <title>Novel species of genus Flectobacillus isolated from stream in China.</title>
        <authorList>
            <person name="Lu H."/>
        </authorList>
    </citation>
    <scope>NUCLEOTIDE SEQUENCE [LARGE SCALE GENOMIC DNA]</scope>
    <source>
        <strain evidence="3 4">DC10W</strain>
    </source>
</reference>
<keyword evidence="4" id="KW-1185">Reference proteome</keyword>
<evidence type="ECO:0000313" key="4">
    <source>
        <dbReference type="Proteomes" id="UP001236569"/>
    </source>
</evidence>
<dbReference type="InterPro" id="IPR000468">
    <property type="entry name" value="Barstar"/>
</dbReference>
<organism evidence="3 4">
    <name type="scientific">Flectobacillus longus</name>
    <dbReference type="NCBI Taxonomy" id="2984207"/>
    <lineage>
        <taxon>Bacteria</taxon>
        <taxon>Pseudomonadati</taxon>
        <taxon>Bacteroidota</taxon>
        <taxon>Cytophagia</taxon>
        <taxon>Cytophagales</taxon>
        <taxon>Flectobacillaceae</taxon>
        <taxon>Flectobacillus</taxon>
    </lineage>
</organism>
<comment type="similarity">
    <text evidence="1">Belongs to the barstar family.</text>
</comment>
<gene>
    <name evidence="3" type="ORF">QM480_02380</name>
</gene>
<dbReference type="SUPFAM" id="SSF52038">
    <property type="entry name" value="Barstar-related"/>
    <property type="match status" value="1"/>
</dbReference>
<feature type="domain" description="Barstar (barnase inhibitor)" evidence="2">
    <location>
        <begin position="22"/>
        <end position="107"/>
    </location>
</feature>
<name>A0ABT6YHS9_9BACT</name>
<sequence length="138" mass="15748">MANFKILSELCVMVPNENQIIAYIDGEDNLSTEQFYNTIAKQLHFPSDFGANLDAFDEMLNDLSWLVQNEIFIVFRNYDDFLADENDELREILLTILDDAAEEWKSDAGTKSLKILIEPSELGVDDLETIGISYEDEA</sequence>
<dbReference type="Pfam" id="PF01337">
    <property type="entry name" value="Barstar"/>
    <property type="match status" value="1"/>
</dbReference>
<evidence type="ECO:0000256" key="1">
    <source>
        <dbReference type="ARBA" id="ARBA00006845"/>
    </source>
</evidence>